<reference evidence="2" key="1">
    <citation type="submission" date="2023-10" db="EMBL/GenBank/DDBJ databases">
        <authorList>
            <person name="Chen Y."/>
            <person name="Shah S."/>
            <person name="Dougan E. K."/>
            <person name="Thang M."/>
            <person name="Chan C."/>
        </authorList>
    </citation>
    <scope>NUCLEOTIDE SEQUENCE [LARGE SCALE GENOMIC DNA]</scope>
</reference>
<feature type="non-terminal residue" evidence="2">
    <location>
        <position position="815"/>
    </location>
</feature>
<feature type="non-terminal residue" evidence="2">
    <location>
        <position position="1"/>
    </location>
</feature>
<feature type="region of interest" description="Disordered" evidence="1">
    <location>
        <begin position="437"/>
        <end position="461"/>
    </location>
</feature>
<evidence type="ECO:0000313" key="3">
    <source>
        <dbReference type="Proteomes" id="UP001189429"/>
    </source>
</evidence>
<gene>
    <name evidence="2" type="ORF">PCOR1329_LOCUS71820</name>
</gene>
<protein>
    <submittedName>
        <fullName evidence="2">Uncharacterized protein</fullName>
    </submittedName>
</protein>
<dbReference type="EMBL" id="CAUYUJ010019560">
    <property type="protein sequence ID" value="CAK0892082.1"/>
    <property type="molecule type" value="Genomic_DNA"/>
</dbReference>
<evidence type="ECO:0000313" key="2">
    <source>
        <dbReference type="EMBL" id="CAK0892082.1"/>
    </source>
</evidence>
<sequence length="815" mass="90082">GIRGELERVLKAAREYKAAPPPQAVRTLAQKLQSATDRRLNWRKILDEAANAHTEAEDKLAEATEWRDQCAANFDSAQREEADLLILRARETGAAAASVDPSRQVTFNFDAENFEDWEDLEEQVQEELRKLCTEGKTIMEEARANFEANCRMQQQRVKEFREAQKKRRRVQEDPASAAPVPPPRQEAHAASEATTAAGGQAPEGSAEAAAKARADKEAAEQERSAKQIGEAASMANRAAKTAAAEKAKGFHPPDYTSAWTSRYVDMASILLARIIEHGPQAAKFLAERGKRKYKAIAFAETHATAEQLTATQVALGKGGWRVAGTPATPSGKAKSGTSGGEMWRLDKTLAATTYECHRRRHLLATGKEIFVGFCPVVLHLKGGNVVLVAMYLQPGLKFGGANRNRPLAVGSYVPTLSDPWVLLADWNLEPPEWGRSEWLGKIGGKRPPKEPDPESKTSRRKAEALQSRARALPRRPQETLLEIHEQGEDQHPEGAKLFFITEDVWSSCCPELGDPIPRAGQMEYFINASRPDDVQEVSLAHGKWISQLEEAHIAVERIPPDQTRACRGRAHGHSTERVKANTTPGRAHTVDAGVELWSTLTTLAIRARALVANNTDSDQLDYVLGDLEQRRDTIADEGHRARYFGNALSAELEEWRHAKDALLASIGDDFHLMSSSDLIGALDPFIEVSERWASRALGRSHAKARRGFIEWAKESWKSKAGVVHRHVREPQAQQTEALLRDTAVADPSTIMRVKTEVWEKARSDPEFDEGKVLQDLGGLRAHAAEEPLEPITLERLDVAPSRTSPKKAKGIDNIT</sequence>
<proteinExistence type="predicted"/>
<comment type="caution">
    <text evidence="2">The sequence shown here is derived from an EMBL/GenBank/DDBJ whole genome shotgun (WGS) entry which is preliminary data.</text>
</comment>
<feature type="compositionally biased region" description="Basic and acidic residues" evidence="1">
    <location>
        <begin position="447"/>
        <end position="461"/>
    </location>
</feature>
<feature type="compositionally biased region" description="Low complexity" evidence="1">
    <location>
        <begin position="188"/>
        <end position="209"/>
    </location>
</feature>
<name>A0ABN9WYP2_9DINO</name>
<evidence type="ECO:0000256" key="1">
    <source>
        <dbReference type="SAM" id="MobiDB-lite"/>
    </source>
</evidence>
<accession>A0ABN9WYP2</accession>
<organism evidence="2 3">
    <name type="scientific">Prorocentrum cordatum</name>
    <dbReference type="NCBI Taxonomy" id="2364126"/>
    <lineage>
        <taxon>Eukaryota</taxon>
        <taxon>Sar</taxon>
        <taxon>Alveolata</taxon>
        <taxon>Dinophyceae</taxon>
        <taxon>Prorocentrales</taxon>
        <taxon>Prorocentraceae</taxon>
        <taxon>Prorocentrum</taxon>
    </lineage>
</organism>
<keyword evidence="3" id="KW-1185">Reference proteome</keyword>
<dbReference type="Proteomes" id="UP001189429">
    <property type="component" value="Unassembled WGS sequence"/>
</dbReference>
<feature type="region of interest" description="Disordered" evidence="1">
    <location>
        <begin position="795"/>
        <end position="815"/>
    </location>
</feature>
<feature type="compositionally biased region" description="Basic and acidic residues" evidence="1">
    <location>
        <begin position="210"/>
        <end position="225"/>
    </location>
</feature>
<feature type="region of interest" description="Disordered" evidence="1">
    <location>
        <begin position="159"/>
        <end position="226"/>
    </location>
</feature>